<dbReference type="InterPro" id="IPR050836">
    <property type="entry name" value="SDS22/Internalin_LRR"/>
</dbReference>
<gene>
    <name evidence="4" type="ORF">KOR34_17470</name>
</gene>
<dbReference type="SUPFAM" id="SSF52047">
    <property type="entry name" value="RNI-like"/>
    <property type="match status" value="1"/>
</dbReference>
<dbReference type="Proteomes" id="UP000316714">
    <property type="component" value="Unassembled WGS sequence"/>
</dbReference>
<keyword evidence="2" id="KW-0677">Repeat</keyword>
<accession>A0A5C5VGN6</accession>
<organism evidence="4 5">
    <name type="scientific">Posidoniimonas corsicana</name>
    <dbReference type="NCBI Taxonomy" id="1938618"/>
    <lineage>
        <taxon>Bacteria</taxon>
        <taxon>Pseudomonadati</taxon>
        <taxon>Planctomycetota</taxon>
        <taxon>Planctomycetia</taxon>
        <taxon>Pirellulales</taxon>
        <taxon>Lacipirellulaceae</taxon>
        <taxon>Posidoniimonas</taxon>
    </lineage>
</organism>
<keyword evidence="5" id="KW-1185">Reference proteome</keyword>
<feature type="signal peptide" evidence="3">
    <location>
        <begin position="1"/>
        <end position="24"/>
    </location>
</feature>
<evidence type="ECO:0000313" key="5">
    <source>
        <dbReference type="Proteomes" id="UP000316714"/>
    </source>
</evidence>
<evidence type="ECO:0000256" key="1">
    <source>
        <dbReference type="ARBA" id="ARBA00022614"/>
    </source>
</evidence>
<name>A0A5C5VGN6_9BACT</name>
<dbReference type="AlphaFoldDB" id="A0A5C5VGN6"/>
<dbReference type="PANTHER" id="PTHR46652">
    <property type="entry name" value="LEUCINE-RICH REPEAT AND IQ DOMAIN-CONTAINING PROTEIN 1-RELATED"/>
    <property type="match status" value="1"/>
</dbReference>
<reference evidence="4 5" key="1">
    <citation type="submission" date="2019-02" db="EMBL/GenBank/DDBJ databases">
        <title>Deep-cultivation of Planctomycetes and their phenomic and genomic characterization uncovers novel biology.</title>
        <authorList>
            <person name="Wiegand S."/>
            <person name="Jogler M."/>
            <person name="Boedeker C."/>
            <person name="Pinto D."/>
            <person name="Vollmers J."/>
            <person name="Rivas-Marin E."/>
            <person name="Kohn T."/>
            <person name="Peeters S.H."/>
            <person name="Heuer A."/>
            <person name="Rast P."/>
            <person name="Oberbeckmann S."/>
            <person name="Bunk B."/>
            <person name="Jeske O."/>
            <person name="Meyerdierks A."/>
            <person name="Storesund J.E."/>
            <person name="Kallscheuer N."/>
            <person name="Luecker S."/>
            <person name="Lage O.M."/>
            <person name="Pohl T."/>
            <person name="Merkel B.J."/>
            <person name="Hornburger P."/>
            <person name="Mueller R.-W."/>
            <person name="Bruemmer F."/>
            <person name="Labrenz M."/>
            <person name="Spormann A.M."/>
            <person name="Op Den Camp H."/>
            <person name="Overmann J."/>
            <person name="Amann R."/>
            <person name="Jetten M.S.M."/>
            <person name="Mascher T."/>
            <person name="Medema M.H."/>
            <person name="Devos D.P."/>
            <person name="Kaster A.-K."/>
            <person name="Ovreas L."/>
            <person name="Rohde M."/>
            <person name="Galperin M.Y."/>
            <person name="Jogler C."/>
        </authorList>
    </citation>
    <scope>NUCLEOTIDE SEQUENCE [LARGE SCALE GENOMIC DNA]</scope>
    <source>
        <strain evidence="4 5">KOR34</strain>
    </source>
</reference>
<keyword evidence="3" id="KW-0732">Signal</keyword>
<dbReference type="Gene3D" id="3.80.10.10">
    <property type="entry name" value="Ribonuclease Inhibitor"/>
    <property type="match status" value="2"/>
</dbReference>
<protein>
    <submittedName>
        <fullName evidence="4">Leucine Rich repeats (2 copies)</fullName>
    </submittedName>
</protein>
<dbReference type="InterPro" id="IPR032675">
    <property type="entry name" value="LRR_dom_sf"/>
</dbReference>
<proteinExistence type="predicted"/>
<feature type="chain" id="PRO_5022788236" evidence="3">
    <location>
        <begin position="25"/>
        <end position="487"/>
    </location>
</feature>
<evidence type="ECO:0000256" key="3">
    <source>
        <dbReference type="SAM" id="SignalP"/>
    </source>
</evidence>
<keyword evidence="1" id="KW-0433">Leucine-rich repeat</keyword>
<dbReference type="PANTHER" id="PTHR46652:SF3">
    <property type="entry name" value="LEUCINE-RICH REPEAT-CONTAINING PROTEIN 9"/>
    <property type="match status" value="1"/>
</dbReference>
<dbReference type="EMBL" id="SIHJ01000001">
    <property type="protein sequence ID" value="TWT36802.1"/>
    <property type="molecule type" value="Genomic_DNA"/>
</dbReference>
<evidence type="ECO:0000256" key="2">
    <source>
        <dbReference type="ARBA" id="ARBA00022737"/>
    </source>
</evidence>
<evidence type="ECO:0000313" key="4">
    <source>
        <dbReference type="EMBL" id="TWT36802.1"/>
    </source>
</evidence>
<comment type="caution">
    <text evidence="4">The sequence shown here is derived from an EMBL/GenBank/DDBJ whole genome shotgun (WGS) entry which is preliminary data.</text>
</comment>
<sequence length="487" mass="51956" precursor="true">MRLASLSWCVVAAALLSASSQVVGSDIEEPAALVQAAIDRNLELGKLHRQSCSLRSYRDGPYQYTAFKRAGDGSKRVVGLCLVVEEDLGCGCCYAPVTARYTEDDIRQVGHLHNLEELYLDYSRFPPTASRHLASLNNLKRLSLEGSDVGDGVLDTISSLGSLEELVLSHTGVTDRGLERLSRLSRLTKLDVSIGQASGRSIETLLRACPLRQAYIYRSSQQEPPAVDAGPAEPVRVCDSDSLETLTLGGQVTTTYVLAGVPALRTLYLMNPGGLQITHAPLLSNVTLRGTLTAAQMEALAGLPNLTSLTLYVGPGSDANALAAVSDLENLSSLGVYALGVDGRYVSALSPPKRLNTLQVSGSDYSPALVEGWLEAAPDLEKLTVRGATGDPGAKVRIAEKYRLKSLAFQFLHAAELELSSLGGLGVVSLDYRCRIDRLVLRDLDALPVGTVRGLVERAGTRPNRDFGEIDIRGLGLFPSGGKAGGR</sequence>